<feature type="transmembrane region" description="Helical" evidence="9">
    <location>
        <begin position="448"/>
        <end position="465"/>
    </location>
</feature>
<comment type="subcellular location">
    <subcellularLocation>
        <location evidence="1">Cell membrane</location>
        <topology evidence="1">Multi-pass membrane protein</topology>
    </subcellularLocation>
</comment>
<feature type="transmembrane region" description="Helical" evidence="9">
    <location>
        <begin position="417"/>
        <end position="436"/>
    </location>
</feature>
<feature type="domain" description="Major facilitator superfamily (MFS) profile" evidence="10">
    <location>
        <begin position="231"/>
        <end position="717"/>
    </location>
</feature>
<dbReference type="Proteomes" id="UP000194218">
    <property type="component" value="Chromosome"/>
</dbReference>
<feature type="compositionally biased region" description="Basic residues" evidence="8">
    <location>
        <begin position="128"/>
        <end position="139"/>
    </location>
</feature>
<evidence type="ECO:0000256" key="1">
    <source>
        <dbReference type="ARBA" id="ARBA00004651"/>
    </source>
</evidence>
<keyword evidence="3" id="KW-1003">Cell membrane</keyword>
<evidence type="ECO:0000256" key="8">
    <source>
        <dbReference type="SAM" id="MobiDB-lite"/>
    </source>
</evidence>
<evidence type="ECO:0000259" key="10">
    <source>
        <dbReference type="PROSITE" id="PS50850"/>
    </source>
</evidence>
<feature type="transmembrane region" description="Helical" evidence="9">
    <location>
        <begin position="355"/>
        <end position="378"/>
    </location>
</feature>
<evidence type="ECO:0000256" key="2">
    <source>
        <dbReference type="ARBA" id="ARBA00022448"/>
    </source>
</evidence>
<organism evidence="11 12">
    <name type="scientific">Streptomyces marincola</name>
    <dbReference type="NCBI Taxonomy" id="2878388"/>
    <lineage>
        <taxon>Bacteria</taxon>
        <taxon>Bacillati</taxon>
        <taxon>Actinomycetota</taxon>
        <taxon>Actinomycetes</taxon>
        <taxon>Kitasatosporales</taxon>
        <taxon>Streptomycetaceae</taxon>
        <taxon>Streptomyces</taxon>
    </lineage>
</organism>
<feature type="compositionally biased region" description="Low complexity" evidence="8">
    <location>
        <begin position="140"/>
        <end position="157"/>
    </location>
</feature>
<dbReference type="Pfam" id="PF07690">
    <property type="entry name" value="MFS_1"/>
    <property type="match status" value="1"/>
</dbReference>
<evidence type="ECO:0000313" key="12">
    <source>
        <dbReference type="Proteomes" id="UP000194218"/>
    </source>
</evidence>
<evidence type="ECO:0000256" key="4">
    <source>
        <dbReference type="ARBA" id="ARBA00022692"/>
    </source>
</evidence>
<dbReference type="InterPro" id="IPR036259">
    <property type="entry name" value="MFS_trans_sf"/>
</dbReference>
<feature type="compositionally biased region" description="Basic residues" evidence="8">
    <location>
        <begin position="11"/>
        <end position="24"/>
    </location>
</feature>
<dbReference type="AlphaFoldDB" id="A0A1W7CUR1"/>
<gene>
    <name evidence="11" type="ORF">CAG99_06175</name>
</gene>
<feature type="transmembrane region" description="Helical" evidence="9">
    <location>
        <begin position="384"/>
        <end position="405"/>
    </location>
</feature>
<feature type="transmembrane region" description="Helical" evidence="9">
    <location>
        <begin position="485"/>
        <end position="509"/>
    </location>
</feature>
<dbReference type="PANTHER" id="PTHR42718">
    <property type="entry name" value="MAJOR FACILITATOR SUPERFAMILY MULTIDRUG TRANSPORTER MFSC"/>
    <property type="match status" value="1"/>
</dbReference>
<evidence type="ECO:0000256" key="6">
    <source>
        <dbReference type="ARBA" id="ARBA00023136"/>
    </source>
</evidence>
<feature type="transmembrane region" description="Helical" evidence="9">
    <location>
        <begin position="269"/>
        <end position="289"/>
    </location>
</feature>
<evidence type="ECO:0000256" key="5">
    <source>
        <dbReference type="ARBA" id="ARBA00022989"/>
    </source>
</evidence>
<feature type="transmembrane region" description="Helical" evidence="9">
    <location>
        <begin position="321"/>
        <end position="343"/>
    </location>
</feature>
<keyword evidence="5 9" id="KW-1133">Transmembrane helix</keyword>
<dbReference type="PANTHER" id="PTHR42718:SF47">
    <property type="entry name" value="METHYL VIOLOGEN RESISTANCE PROTEIN SMVA"/>
    <property type="match status" value="1"/>
</dbReference>
<dbReference type="InterPro" id="IPR011701">
    <property type="entry name" value="MFS"/>
</dbReference>
<keyword evidence="2" id="KW-0813">Transport</keyword>
<dbReference type="GO" id="GO:0005886">
    <property type="term" value="C:plasma membrane"/>
    <property type="evidence" value="ECO:0007669"/>
    <property type="project" value="UniProtKB-SubCell"/>
</dbReference>
<evidence type="ECO:0000313" key="11">
    <source>
        <dbReference type="EMBL" id="ARQ68495.1"/>
    </source>
</evidence>
<feature type="transmembrane region" description="Helical" evidence="9">
    <location>
        <begin position="575"/>
        <end position="599"/>
    </location>
</feature>
<dbReference type="Gene3D" id="1.20.1250.20">
    <property type="entry name" value="MFS general substrate transporter like domains"/>
    <property type="match status" value="1"/>
</dbReference>
<dbReference type="InterPro" id="IPR005829">
    <property type="entry name" value="Sugar_transporter_CS"/>
</dbReference>
<evidence type="ECO:0000256" key="9">
    <source>
        <dbReference type="SAM" id="Phobius"/>
    </source>
</evidence>
<dbReference type="PROSITE" id="PS00216">
    <property type="entry name" value="SUGAR_TRANSPORT_1"/>
    <property type="match status" value="1"/>
</dbReference>
<dbReference type="CDD" id="cd17321">
    <property type="entry name" value="MFS_MMR_MDR_like"/>
    <property type="match status" value="1"/>
</dbReference>
<keyword evidence="4 9" id="KW-0812">Transmembrane</keyword>
<name>A0A1W7CUR1_9ACTN</name>
<evidence type="ECO:0000256" key="3">
    <source>
        <dbReference type="ARBA" id="ARBA00022475"/>
    </source>
</evidence>
<dbReference type="EMBL" id="CP021121">
    <property type="protein sequence ID" value="ARQ68495.1"/>
    <property type="molecule type" value="Genomic_DNA"/>
</dbReference>
<dbReference type="PROSITE" id="PS50850">
    <property type="entry name" value="MFS"/>
    <property type="match status" value="1"/>
</dbReference>
<keyword evidence="6 9" id="KW-0472">Membrane</keyword>
<reference evidence="11 12" key="1">
    <citation type="submission" date="2017-05" db="EMBL/GenBank/DDBJ databases">
        <title>Complete genome sequence of Streptomyces sp. SCSIO 03032 revealed the diverse biosynthetic pathways for its bioactive secondary metabolites.</title>
        <authorList>
            <person name="Ma L."/>
            <person name="Zhu Y."/>
            <person name="Zhang W."/>
            <person name="Zhang G."/>
            <person name="Tian X."/>
            <person name="Zhang S."/>
            <person name="Zhang C."/>
        </authorList>
    </citation>
    <scope>NUCLEOTIDE SEQUENCE [LARGE SCALE GENOMIC DNA]</scope>
    <source>
        <strain evidence="11 12">SCSIO 03032</strain>
    </source>
</reference>
<feature type="compositionally biased region" description="Basic residues" evidence="8">
    <location>
        <begin position="101"/>
        <end position="113"/>
    </location>
</feature>
<feature type="region of interest" description="Disordered" evidence="8">
    <location>
        <begin position="1"/>
        <end position="220"/>
    </location>
</feature>
<protein>
    <recommendedName>
        <fullName evidence="10">Major facilitator superfamily (MFS) profile domain-containing protein</fullName>
    </recommendedName>
</protein>
<feature type="transmembrane region" description="Helical" evidence="9">
    <location>
        <begin position="296"/>
        <end position="315"/>
    </location>
</feature>
<feature type="transmembrane region" description="Helical" evidence="9">
    <location>
        <begin position="619"/>
        <end position="638"/>
    </location>
</feature>
<dbReference type="KEGG" id="smao:CAG99_06175"/>
<dbReference type="Gene3D" id="1.20.1720.10">
    <property type="entry name" value="Multidrug resistance protein D"/>
    <property type="match status" value="1"/>
</dbReference>
<dbReference type="PRINTS" id="PR01036">
    <property type="entry name" value="TCRTETB"/>
</dbReference>
<dbReference type="SUPFAM" id="SSF103473">
    <property type="entry name" value="MFS general substrate transporter"/>
    <property type="match status" value="1"/>
</dbReference>
<dbReference type="InterPro" id="IPR020846">
    <property type="entry name" value="MFS_dom"/>
</dbReference>
<feature type="transmembrane region" description="Helical" evidence="9">
    <location>
        <begin position="521"/>
        <end position="539"/>
    </location>
</feature>
<feature type="compositionally biased region" description="Basic residues" evidence="8">
    <location>
        <begin position="158"/>
        <end position="196"/>
    </location>
</feature>
<feature type="compositionally biased region" description="Polar residues" evidence="8">
    <location>
        <begin position="1"/>
        <end position="10"/>
    </location>
</feature>
<feature type="transmembrane region" description="Helical" evidence="9">
    <location>
        <begin position="551"/>
        <end position="569"/>
    </location>
</feature>
<feature type="transmembrane region" description="Helical" evidence="9">
    <location>
        <begin position="695"/>
        <end position="713"/>
    </location>
</feature>
<keyword evidence="12" id="KW-1185">Reference proteome</keyword>
<keyword evidence="7" id="KW-0046">Antibiotic resistance</keyword>
<sequence>MRTSSVFSSRRWSRGCHERARRARSPGAPGPRGAPPGPRPGGGRADRRGRRRADPPAGGAAGRRAARGHHLLLLHPGGAAGGGPAPARRGDGQGTGQARRGAGRRRRQPRRPGRGAARLPHRPPPGTGRRRPVLRRRAAPRAAPAGAALVRRAGARPVRPHRPRLRARGGRVHRRRGQPRHAARQAARRRRPHPRARRADAQPGHGKQGRPTVNAPDSAPLTLSPRRRWAALAVLSASLLVVVMDMTILNVALPGLTADLAPSASQQLWIVDIYSLVLAGLLVAMSALADRWGRKLLLLAGFAVFGGASLVVLIADTPGLVIAVRALLGMGGAMIMPTTLSMIRAVFPDPAERATALGVWAATSSLGAAVGPIIGGFLLEHFSWRAAFLVNVPLMAAALIAGLLLLPESRDPAPGRWDAAATVVSIAGMVALVWAIKRFAKDGLSAPPAWAALLAAAALLTWFVLRCLRRPDPLLDVRLFRRAPLTAGSVAALASMFAMGALLLLVAQWLQLVEGHSPLQAGVHLLPMAAGAGVASLVAPPLAMRIGARTVLAGGLGVAGFGFLAMWAVPGTLGYPVVALALTLLGAGAGSLAIASAIIMSGTPQAKAGNAAAIEETSYDLGSVLGVAILGSAASAVYRAHLDIEHIPAHGLDDAQVAAAQESVGAALDIASRTGSEELAARAGEAFTDSLAQTGLAGGLAMLAAAAVVFFLVPRDLDLSAQQHH</sequence>
<feature type="transmembrane region" description="Helical" evidence="9">
    <location>
        <begin position="229"/>
        <end position="249"/>
    </location>
</feature>
<dbReference type="GO" id="GO:0022857">
    <property type="term" value="F:transmembrane transporter activity"/>
    <property type="evidence" value="ECO:0007669"/>
    <property type="project" value="InterPro"/>
</dbReference>
<feature type="compositionally biased region" description="Pro residues" evidence="8">
    <location>
        <begin position="28"/>
        <end position="39"/>
    </location>
</feature>
<dbReference type="GO" id="GO:0046677">
    <property type="term" value="P:response to antibiotic"/>
    <property type="evidence" value="ECO:0007669"/>
    <property type="project" value="UniProtKB-KW"/>
</dbReference>
<accession>A0A1W7CUR1</accession>
<evidence type="ECO:0000256" key="7">
    <source>
        <dbReference type="ARBA" id="ARBA00023251"/>
    </source>
</evidence>
<proteinExistence type="predicted"/>